<feature type="region of interest" description="Disordered" evidence="1">
    <location>
        <begin position="1"/>
        <end position="26"/>
    </location>
</feature>
<name>A6IQU9_RAT</name>
<dbReference type="EMBL" id="CH473967">
    <property type="protein sequence ID" value="EDM11102.1"/>
    <property type="molecule type" value="Genomic_DNA"/>
</dbReference>
<protein>
    <submittedName>
        <fullName evidence="2">RCG52556</fullName>
    </submittedName>
</protein>
<dbReference type="Proteomes" id="UP000234681">
    <property type="component" value="Chromosome 11"/>
</dbReference>
<reference evidence="3" key="1">
    <citation type="submission" date="2005-09" db="EMBL/GenBank/DDBJ databases">
        <authorList>
            <person name="Mural R.J."/>
            <person name="Li P.W."/>
            <person name="Adams M.D."/>
            <person name="Amanatides P.G."/>
            <person name="Baden-Tillson H."/>
            <person name="Barnstead M."/>
            <person name="Chin S.H."/>
            <person name="Dew I."/>
            <person name="Evans C.A."/>
            <person name="Ferriera S."/>
            <person name="Flanigan M."/>
            <person name="Fosler C."/>
            <person name="Glodek A."/>
            <person name="Gu Z."/>
            <person name="Holt R.A."/>
            <person name="Jennings D."/>
            <person name="Kraft C.L."/>
            <person name="Lu F."/>
            <person name="Nguyen T."/>
            <person name="Nusskern D.R."/>
            <person name="Pfannkoch C.M."/>
            <person name="Sitter C."/>
            <person name="Sutton G.G."/>
            <person name="Venter J.C."/>
            <person name="Wang Z."/>
            <person name="Woodage T."/>
            <person name="Zheng X.H."/>
            <person name="Zhong F."/>
        </authorList>
    </citation>
    <scope>NUCLEOTIDE SEQUENCE [LARGE SCALE GENOMIC DNA]</scope>
    <source>
        <strain>BN</strain>
        <strain evidence="3">Sprague-Dawley</strain>
    </source>
</reference>
<dbReference type="AlphaFoldDB" id="A6IQU9"/>
<accession>A6IQU9</accession>
<evidence type="ECO:0000313" key="2">
    <source>
        <dbReference type="EMBL" id="EDM11102.1"/>
    </source>
</evidence>
<proteinExistence type="predicted"/>
<evidence type="ECO:0000256" key="1">
    <source>
        <dbReference type="SAM" id="MobiDB-lite"/>
    </source>
</evidence>
<gene>
    <name evidence="2" type="ORF">rCG_52556</name>
</gene>
<sequence length="26" mass="3001">MRTSVNSPEPCRLLRRPSSRPRSICT</sequence>
<evidence type="ECO:0000313" key="3">
    <source>
        <dbReference type="Proteomes" id="UP000234681"/>
    </source>
</evidence>
<organism evidence="2 3">
    <name type="scientific">Rattus norvegicus</name>
    <name type="common">Rat</name>
    <dbReference type="NCBI Taxonomy" id="10116"/>
    <lineage>
        <taxon>Eukaryota</taxon>
        <taxon>Metazoa</taxon>
        <taxon>Chordata</taxon>
        <taxon>Craniata</taxon>
        <taxon>Vertebrata</taxon>
        <taxon>Euteleostomi</taxon>
        <taxon>Mammalia</taxon>
        <taxon>Eutheria</taxon>
        <taxon>Euarchontoglires</taxon>
        <taxon>Glires</taxon>
        <taxon>Rodentia</taxon>
        <taxon>Myomorpha</taxon>
        <taxon>Muroidea</taxon>
        <taxon>Muridae</taxon>
        <taxon>Murinae</taxon>
        <taxon>Rattus</taxon>
    </lineage>
</organism>